<evidence type="ECO:0000313" key="2">
    <source>
        <dbReference type="Proteomes" id="UP000230390"/>
    </source>
</evidence>
<dbReference type="Proteomes" id="UP000230390">
    <property type="component" value="Unassembled WGS sequence"/>
</dbReference>
<proteinExistence type="predicted"/>
<keyword evidence="2" id="KW-1185">Reference proteome</keyword>
<protein>
    <recommendedName>
        <fullName evidence="3">RES domain-containing protein</fullName>
    </recommendedName>
</protein>
<dbReference type="AlphaFoldDB" id="A0A2G8TJT1"/>
<comment type="caution">
    <text evidence="1">The sequence shown here is derived from an EMBL/GenBank/DDBJ whole genome shotgun (WGS) entry which is preliminary data.</text>
</comment>
<dbReference type="EMBL" id="PDOC01000002">
    <property type="protein sequence ID" value="PIL46296.1"/>
    <property type="molecule type" value="Genomic_DNA"/>
</dbReference>
<accession>A0A2G8TJT1</accession>
<evidence type="ECO:0000313" key="1">
    <source>
        <dbReference type="EMBL" id="PIL46296.1"/>
    </source>
</evidence>
<evidence type="ECO:0008006" key="3">
    <source>
        <dbReference type="Google" id="ProtNLM"/>
    </source>
</evidence>
<reference evidence="1 2" key="1">
    <citation type="submission" date="2017-10" db="EMBL/GenBank/DDBJ databases">
        <title>Massilia psychrophilum sp. nov., a novel purple-pigmented bacterium isolated from Tianshan glacier, Xinjiang Municipality, China.</title>
        <authorList>
            <person name="Wang H."/>
        </authorList>
    </citation>
    <scope>NUCLEOTIDE SEQUENCE [LARGE SCALE GENOMIC DNA]</scope>
    <source>
        <strain evidence="1 2">JCM 30074</strain>
    </source>
</reference>
<name>A0A2G8TJT1_9BURK</name>
<organism evidence="1 2">
    <name type="scientific">Massilia eurypsychrophila</name>
    <dbReference type="NCBI Taxonomy" id="1485217"/>
    <lineage>
        <taxon>Bacteria</taxon>
        <taxon>Pseudomonadati</taxon>
        <taxon>Pseudomonadota</taxon>
        <taxon>Betaproteobacteria</taxon>
        <taxon>Burkholderiales</taxon>
        <taxon>Oxalobacteraceae</taxon>
        <taxon>Telluria group</taxon>
        <taxon>Massilia</taxon>
    </lineage>
</organism>
<gene>
    <name evidence="1" type="ORF">CR105_04200</name>
</gene>
<sequence>MESFLIGYHAILAAIGPEMIWVRARLCDAYNAPIFNNVNDLLYIQDWTKVQFGRANLARNAAPYASSTESVAAEEIGIETGQRVQFVYVRPRQGVVVPCGVIGLYESHFASGKSYMGSEQHIELLNHQSRNDKHHYGSSVFIDSFMTKEFRKICGTHHDYKLTAIYTNSMYGGGANGFIYPSVQSPWSLNLAVAAQLFDRFFEVTHTTVMRVRASAGFGLFKLQLEAQAHDFLEDGTIQWDSLRRRRLEIREHRLTEPNYAPGWRKTMATGDDPTT</sequence>